<evidence type="ECO:0000313" key="1">
    <source>
        <dbReference type="EMBL" id="EGW03461.1"/>
    </source>
</evidence>
<organism evidence="1 2">
    <name type="scientific">Cricetulus griseus</name>
    <name type="common">Chinese hamster</name>
    <name type="synonym">Cricetulus barabensis griseus</name>
    <dbReference type="NCBI Taxonomy" id="10029"/>
    <lineage>
        <taxon>Eukaryota</taxon>
        <taxon>Metazoa</taxon>
        <taxon>Chordata</taxon>
        <taxon>Craniata</taxon>
        <taxon>Vertebrata</taxon>
        <taxon>Euteleostomi</taxon>
        <taxon>Mammalia</taxon>
        <taxon>Eutheria</taxon>
        <taxon>Euarchontoglires</taxon>
        <taxon>Glires</taxon>
        <taxon>Rodentia</taxon>
        <taxon>Myomorpha</taxon>
        <taxon>Muroidea</taxon>
        <taxon>Cricetidae</taxon>
        <taxon>Cricetinae</taxon>
        <taxon>Cricetulus</taxon>
    </lineage>
</organism>
<dbReference type="EMBL" id="JH001839">
    <property type="protein sequence ID" value="EGW03461.1"/>
    <property type="molecule type" value="Genomic_DNA"/>
</dbReference>
<dbReference type="Proteomes" id="UP000001075">
    <property type="component" value="Unassembled WGS sequence"/>
</dbReference>
<gene>
    <name evidence="1" type="ORF">I79_021062</name>
</gene>
<dbReference type="AlphaFoldDB" id="G3IBN1"/>
<name>G3IBN1_CRIGR</name>
<proteinExistence type="predicted"/>
<reference evidence="2" key="1">
    <citation type="journal article" date="2011" name="Nat. Biotechnol.">
        <title>The genomic sequence of the Chinese hamster ovary (CHO)-K1 cell line.</title>
        <authorList>
            <person name="Xu X."/>
            <person name="Nagarajan H."/>
            <person name="Lewis N.E."/>
            <person name="Pan S."/>
            <person name="Cai Z."/>
            <person name="Liu X."/>
            <person name="Chen W."/>
            <person name="Xie M."/>
            <person name="Wang W."/>
            <person name="Hammond S."/>
            <person name="Andersen M.R."/>
            <person name="Neff N."/>
            <person name="Passarelli B."/>
            <person name="Koh W."/>
            <person name="Fan H.C."/>
            <person name="Wang J."/>
            <person name="Gui Y."/>
            <person name="Lee K.H."/>
            <person name="Betenbaugh M.J."/>
            <person name="Quake S.R."/>
            <person name="Famili I."/>
            <person name="Palsson B.O."/>
            <person name="Wang J."/>
        </authorList>
    </citation>
    <scope>NUCLEOTIDE SEQUENCE [LARGE SCALE GENOMIC DNA]</scope>
    <source>
        <strain evidence="2">CHO K1 cell line</strain>
    </source>
</reference>
<evidence type="ECO:0000313" key="2">
    <source>
        <dbReference type="Proteomes" id="UP000001075"/>
    </source>
</evidence>
<dbReference type="InParanoid" id="G3IBN1"/>
<protein>
    <submittedName>
        <fullName evidence="1">Uncharacterized protein</fullName>
    </submittedName>
</protein>
<sequence>MLVHSFNPSTQEAEAGGSLEFKANLVYRTSFMTSRATQRNLSQLHTRTPTPKREKFKWYLNYQLAFTRQKNCLS</sequence>
<accession>G3IBN1</accession>